<sequence length="90" mass="10836">MIFISIQKTQHISFFSQTHTFELLRILHYTLIYIKETKIKETDQTNKLEKRKAQSKKTIIINGIPKKKRNIQIDANNKKRQKSFVRNIDY</sequence>
<accession>A0AAE9WQW5</accession>
<dbReference type="Proteomes" id="UP001054126">
    <property type="component" value="Chromosome 11"/>
</dbReference>
<dbReference type="AlphaFoldDB" id="A0AAE9WQW5"/>
<reference evidence="1" key="1">
    <citation type="submission" date="2023-01" db="EMBL/GenBank/DDBJ databases">
        <title>Long-Read Genome Assembly and Gene Model Annotations for the Rodent Malaria Parasite Plasmodium yoelii 17XNL.</title>
        <authorList>
            <person name="Mitchell G.J."/>
            <person name="Sebastian A."/>
            <person name="Albert I."/>
            <person name="Lindner S.E."/>
        </authorList>
    </citation>
    <scope>NUCLEOTIDE SEQUENCE</scope>
    <source>
        <strain evidence="1">17XNL clone 1.1</strain>
    </source>
</reference>
<dbReference type="EMBL" id="CP115535">
    <property type="protein sequence ID" value="WBY58612.1"/>
    <property type="molecule type" value="Genomic_DNA"/>
</dbReference>
<name>A0AAE9WQW5_PLAYO</name>
<proteinExistence type="predicted"/>
<protein>
    <submittedName>
        <fullName evidence="1">Uncharacterized protein</fullName>
    </submittedName>
</protein>
<evidence type="ECO:0000313" key="2">
    <source>
        <dbReference type="Proteomes" id="UP001054126"/>
    </source>
</evidence>
<organism evidence="1 2">
    <name type="scientific">Plasmodium yoelii yoelii</name>
    <dbReference type="NCBI Taxonomy" id="73239"/>
    <lineage>
        <taxon>Eukaryota</taxon>
        <taxon>Sar</taxon>
        <taxon>Alveolata</taxon>
        <taxon>Apicomplexa</taxon>
        <taxon>Aconoidasida</taxon>
        <taxon>Haemosporida</taxon>
        <taxon>Plasmodiidae</taxon>
        <taxon>Plasmodium</taxon>
        <taxon>Plasmodium (Vinckeia)</taxon>
    </lineage>
</organism>
<evidence type="ECO:0000313" key="1">
    <source>
        <dbReference type="EMBL" id="WBY58612.1"/>
    </source>
</evidence>
<gene>
    <name evidence="1" type="ORF">Py17XNL_001105622</name>
</gene>